<feature type="domain" description="Helitron helicase-like" evidence="1">
    <location>
        <begin position="64"/>
        <end position="275"/>
    </location>
</feature>
<accession>A0A0C2TIK9</accession>
<feature type="non-terminal residue" evidence="2">
    <location>
        <position position="1"/>
    </location>
</feature>
<keyword evidence="3" id="KW-1185">Reference proteome</keyword>
<feature type="non-terminal residue" evidence="2">
    <location>
        <position position="275"/>
    </location>
</feature>
<dbReference type="STRING" id="946122.A0A0C2TIK9"/>
<dbReference type="HOGENOM" id="CLU_080483_0_1_1"/>
<dbReference type="EMBL" id="KN818234">
    <property type="protein sequence ID" value="KIL66814.1"/>
    <property type="molecule type" value="Genomic_DNA"/>
</dbReference>
<dbReference type="Pfam" id="PF14214">
    <property type="entry name" value="Helitron_like_N"/>
    <property type="match status" value="1"/>
</dbReference>
<organism evidence="2 3">
    <name type="scientific">Amanita muscaria (strain Koide BX008)</name>
    <dbReference type="NCBI Taxonomy" id="946122"/>
    <lineage>
        <taxon>Eukaryota</taxon>
        <taxon>Fungi</taxon>
        <taxon>Dikarya</taxon>
        <taxon>Basidiomycota</taxon>
        <taxon>Agaricomycotina</taxon>
        <taxon>Agaricomycetes</taxon>
        <taxon>Agaricomycetidae</taxon>
        <taxon>Agaricales</taxon>
        <taxon>Pluteineae</taxon>
        <taxon>Amanitaceae</taxon>
        <taxon>Amanita</taxon>
    </lineage>
</organism>
<dbReference type="InParanoid" id="A0A0C2TIK9"/>
<sequence>SAVSNLVNEGTYEVRFGQRFVRDFPDRSAAGKNLPNYSASAFPTLFPYGIGGVESQTELSFIEHIRYCLLFSDRRFRIHQSFPFVMFGLYQKRQALSSARLQVQRRDFERDMKEILQVSREDLKATAAEQERSLPVSDQKVKKLLANVKLTSGRVIGTDQSRASLRSKIWSVALFMGPPSIWMTINLADIHDPIAQLFCGEDINMDNFNDLQGRSANNVIRAQNIARDPYAGAKYFHVMILIILETLFGIRTTCKRTYSKQGLLGRVSAFVGAVE</sequence>
<dbReference type="OrthoDB" id="432234at2759"/>
<evidence type="ECO:0000259" key="1">
    <source>
        <dbReference type="Pfam" id="PF14214"/>
    </source>
</evidence>
<reference evidence="2 3" key="1">
    <citation type="submission" date="2014-04" db="EMBL/GenBank/DDBJ databases">
        <title>Evolutionary Origins and Diversification of the Mycorrhizal Mutualists.</title>
        <authorList>
            <consortium name="DOE Joint Genome Institute"/>
            <consortium name="Mycorrhizal Genomics Consortium"/>
            <person name="Kohler A."/>
            <person name="Kuo A."/>
            <person name="Nagy L.G."/>
            <person name="Floudas D."/>
            <person name="Copeland A."/>
            <person name="Barry K.W."/>
            <person name="Cichocki N."/>
            <person name="Veneault-Fourrey C."/>
            <person name="LaButti K."/>
            <person name="Lindquist E.A."/>
            <person name="Lipzen A."/>
            <person name="Lundell T."/>
            <person name="Morin E."/>
            <person name="Murat C."/>
            <person name="Riley R."/>
            <person name="Ohm R."/>
            <person name="Sun H."/>
            <person name="Tunlid A."/>
            <person name="Henrissat B."/>
            <person name="Grigoriev I.V."/>
            <person name="Hibbett D.S."/>
            <person name="Martin F."/>
        </authorList>
    </citation>
    <scope>NUCLEOTIDE SEQUENCE [LARGE SCALE GENOMIC DNA]</scope>
    <source>
        <strain evidence="2 3">Koide BX008</strain>
    </source>
</reference>
<evidence type="ECO:0000313" key="3">
    <source>
        <dbReference type="Proteomes" id="UP000054549"/>
    </source>
</evidence>
<proteinExistence type="predicted"/>
<protein>
    <recommendedName>
        <fullName evidence="1">Helitron helicase-like domain-containing protein</fullName>
    </recommendedName>
</protein>
<evidence type="ECO:0000313" key="2">
    <source>
        <dbReference type="EMBL" id="KIL66814.1"/>
    </source>
</evidence>
<gene>
    <name evidence="2" type="ORF">M378DRAFT_62686</name>
</gene>
<dbReference type="InterPro" id="IPR025476">
    <property type="entry name" value="Helitron_helicase-like"/>
</dbReference>
<dbReference type="AlphaFoldDB" id="A0A0C2TIK9"/>
<dbReference type="Proteomes" id="UP000054549">
    <property type="component" value="Unassembled WGS sequence"/>
</dbReference>
<name>A0A0C2TIK9_AMAMK</name>